<evidence type="ECO:0000256" key="2">
    <source>
        <dbReference type="SAM" id="MobiDB-lite"/>
    </source>
</evidence>
<keyword evidence="1" id="KW-0067">ATP-binding</keyword>
<dbReference type="Gramene" id="Bo1g017170.1">
    <property type="protein sequence ID" value="Bo1g017170.1"/>
    <property type="gene ID" value="Bo1g017170"/>
</dbReference>
<dbReference type="EnsemblPlants" id="Bo1g017170.1">
    <property type="protein sequence ID" value="Bo1g017170.1"/>
    <property type="gene ID" value="Bo1g017170"/>
</dbReference>
<reference evidence="3" key="2">
    <citation type="submission" date="2015-03" db="UniProtKB">
        <authorList>
            <consortium name="EnsemblPlants"/>
        </authorList>
    </citation>
    <scope>IDENTIFICATION</scope>
</reference>
<feature type="binding site" evidence="1">
    <location>
        <position position="165"/>
    </location>
    <ligand>
        <name>ATP</name>
        <dbReference type="ChEBI" id="CHEBI:30616"/>
    </ligand>
</feature>
<evidence type="ECO:0008006" key="5">
    <source>
        <dbReference type="Google" id="ProtNLM"/>
    </source>
</evidence>
<dbReference type="InterPro" id="IPR017441">
    <property type="entry name" value="Protein_kinase_ATP_BS"/>
</dbReference>
<dbReference type="eggNOG" id="KOG0192">
    <property type="taxonomic scope" value="Eukaryota"/>
</dbReference>
<dbReference type="AlphaFoldDB" id="A0A0D3A3P5"/>
<name>A0A0D3A3P5_BRAOL</name>
<sequence>MSSETLAAGDGGETSAGPAPAYDKQKEKARVSKPSLILCHDAHQNDASAVWKPNRLLSCATTRTRTTHLQSGSSSRKIRLWFTPEITTTKRLGWIDVVKCLIEFGADGQNGSHFEPKPLPPPIPKKCDWEIDPAELDFSNAAMIGNGSFGEIVKAYWRGTPVAIKRILSSLSDDRLVM</sequence>
<keyword evidence="4" id="KW-1185">Reference proteome</keyword>
<dbReference type="GO" id="GO:0005524">
    <property type="term" value="F:ATP binding"/>
    <property type="evidence" value="ECO:0007669"/>
    <property type="project" value="UniProtKB-UniRule"/>
</dbReference>
<evidence type="ECO:0000256" key="1">
    <source>
        <dbReference type="PROSITE-ProRule" id="PRU10141"/>
    </source>
</evidence>
<feature type="region of interest" description="Disordered" evidence="2">
    <location>
        <begin position="1"/>
        <end position="28"/>
    </location>
</feature>
<keyword evidence="1" id="KW-0547">Nucleotide-binding</keyword>
<proteinExistence type="predicted"/>
<evidence type="ECO:0000313" key="3">
    <source>
        <dbReference type="EnsemblPlants" id="Bo1g017170.1"/>
    </source>
</evidence>
<protein>
    <recommendedName>
        <fullName evidence="5">Protein kinase domain-containing protein</fullName>
    </recommendedName>
</protein>
<dbReference type="Proteomes" id="UP000032141">
    <property type="component" value="Chromosome C1"/>
</dbReference>
<dbReference type="InterPro" id="IPR011009">
    <property type="entry name" value="Kinase-like_dom_sf"/>
</dbReference>
<dbReference type="PROSITE" id="PS00107">
    <property type="entry name" value="PROTEIN_KINASE_ATP"/>
    <property type="match status" value="1"/>
</dbReference>
<accession>A0A0D3A3P5</accession>
<organism evidence="3 4">
    <name type="scientific">Brassica oleracea var. oleracea</name>
    <dbReference type="NCBI Taxonomy" id="109376"/>
    <lineage>
        <taxon>Eukaryota</taxon>
        <taxon>Viridiplantae</taxon>
        <taxon>Streptophyta</taxon>
        <taxon>Embryophyta</taxon>
        <taxon>Tracheophyta</taxon>
        <taxon>Spermatophyta</taxon>
        <taxon>Magnoliopsida</taxon>
        <taxon>eudicotyledons</taxon>
        <taxon>Gunneridae</taxon>
        <taxon>Pentapetalae</taxon>
        <taxon>rosids</taxon>
        <taxon>malvids</taxon>
        <taxon>Brassicales</taxon>
        <taxon>Brassicaceae</taxon>
        <taxon>Brassiceae</taxon>
        <taxon>Brassica</taxon>
    </lineage>
</organism>
<evidence type="ECO:0000313" key="4">
    <source>
        <dbReference type="Proteomes" id="UP000032141"/>
    </source>
</evidence>
<dbReference type="Gene3D" id="3.30.200.20">
    <property type="entry name" value="Phosphorylase Kinase, domain 1"/>
    <property type="match status" value="1"/>
</dbReference>
<dbReference type="STRING" id="109376.A0A0D3A3P5"/>
<dbReference type="HOGENOM" id="CLU_1743090_0_0_1"/>
<dbReference type="SUPFAM" id="SSF56112">
    <property type="entry name" value="Protein kinase-like (PK-like)"/>
    <property type="match status" value="1"/>
</dbReference>
<reference evidence="3 4" key="1">
    <citation type="journal article" date="2014" name="Genome Biol.">
        <title>Transcriptome and methylome profiling reveals relics of genome dominance in the mesopolyploid Brassica oleracea.</title>
        <authorList>
            <person name="Parkin I.A."/>
            <person name="Koh C."/>
            <person name="Tang H."/>
            <person name="Robinson S.J."/>
            <person name="Kagale S."/>
            <person name="Clarke W.E."/>
            <person name="Town C.D."/>
            <person name="Nixon J."/>
            <person name="Krishnakumar V."/>
            <person name="Bidwell S.L."/>
            <person name="Denoeud F."/>
            <person name="Belcram H."/>
            <person name="Links M.G."/>
            <person name="Just J."/>
            <person name="Clarke C."/>
            <person name="Bender T."/>
            <person name="Huebert T."/>
            <person name="Mason A.S."/>
            <person name="Pires J.C."/>
            <person name="Barker G."/>
            <person name="Moore J."/>
            <person name="Walley P.G."/>
            <person name="Manoli S."/>
            <person name="Batley J."/>
            <person name="Edwards D."/>
            <person name="Nelson M.N."/>
            <person name="Wang X."/>
            <person name="Paterson A.H."/>
            <person name="King G."/>
            <person name="Bancroft I."/>
            <person name="Chalhoub B."/>
            <person name="Sharpe A.G."/>
        </authorList>
    </citation>
    <scope>NUCLEOTIDE SEQUENCE</scope>
    <source>
        <strain evidence="3 4">cv. TO1000</strain>
    </source>
</reference>